<accession>A0A699UIF4</accession>
<sequence length="131" mass="15132">IDVTASTLSYDTVCAFIATQPNESKIKYEDISQIDDDDIKEMDIKWNLALLSMMADRWVILLESTDHYGFKTEGRERERERESYKKDPKVEEPAPKAMIAIDVIGWDWSFMAEEDEASKNHALVVDEEEVP</sequence>
<feature type="non-terminal residue" evidence="2">
    <location>
        <position position="1"/>
    </location>
</feature>
<name>A0A699UIF4_TANCI</name>
<comment type="caution">
    <text evidence="2">The sequence shown here is derived from an EMBL/GenBank/DDBJ whole genome shotgun (WGS) entry which is preliminary data.</text>
</comment>
<organism evidence="2">
    <name type="scientific">Tanacetum cinerariifolium</name>
    <name type="common">Dalmatian daisy</name>
    <name type="synonym">Chrysanthemum cinerariifolium</name>
    <dbReference type="NCBI Taxonomy" id="118510"/>
    <lineage>
        <taxon>Eukaryota</taxon>
        <taxon>Viridiplantae</taxon>
        <taxon>Streptophyta</taxon>
        <taxon>Embryophyta</taxon>
        <taxon>Tracheophyta</taxon>
        <taxon>Spermatophyta</taxon>
        <taxon>Magnoliopsida</taxon>
        <taxon>eudicotyledons</taxon>
        <taxon>Gunneridae</taxon>
        <taxon>Pentapetalae</taxon>
        <taxon>asterids</taxon>
        <taxon>campanulids</taxon>
        <taxon>Asterales</taxon>
        <taxon>Asteraceae</taxon>
        <taxon>Asteroideae</taxon>
        <taxon>Anthemideae</taxon>
        <taxon>Anthemidinae</taxon>
        <taxon>Tanacetum</taxon>
    </lineage>
</organism>
<gene>
    <name evidence="2" type="ORF">Tci_893450</name>
</gene>
<protein>
    <submittedName>
        <fullName evidence="2">Uncharacterized protein</fullName>
    </submittedName>
</protein>
<proteinExistence type="predicted"/>
<evidence type="ECO:0000313" key="2">
    <source>
        <dbReference type="EMBL" id="GFD21481.1"/>
    </source>
</evidence>
<evidence type="ECO:0000256" key="1">
    <source>
        <dbReference type="SAM" id="MobiDB-lite"/>
    </source>
</evidence>
<dbReference type="EMBL" id="BKCJ011330121">
    <property type="protein sequence ID" value="GFD21481.1"/>
    <property type="molecule type" value="Genomic_DNA"/>
</dbReference>
<feature type="region of interest" description="Disordered" evidence="1">
    <location>
        <begin position="71"/>
        <end position="91"/>
    </location>
</feature>
<reference evidence="2" key="1">
    <citation type="journal article" date="2019" name="Sci. Rep.">
        <title>Draft genome of Tanacetum cinerariifolium, the natural source of mosquito coil.</title>
        <authorList>
            <person name="Yamashiro T."/>
            <person name="Shiraishi A."/>
            <person name="Satake H."/>
            <person name="Nakayama K."/>
        </authorList>
    </citation>
    <scope>NUCLEOTIDE SEQUENCE</scope>
</reference>
<feature type="non-terminal residue" evidence="2">
    <location>
        <position position="131"/>
    </location>
</feature>
<dbReference type="AlphaFoldDB" id="A0A699UIF4"/>